<name>A0A139AGV0_GONPJ</name>
<keyword evidence="4" id="KW-1185">Reference proteome</keyword>
<feature type="compositionally biased region" description="Low complexity" evidence="1">
    <location>
        <begin position="198"/>
        <end position="207"/>
    </location>
</feature>
<feature type="transmembrane region" description="Helical" evidence="2">
    <location>
        <begin position="114"/>
        <end position="138"/>
    </location>
</feature>
<dbReference type="AlphaFoldDB" id="A0A139AGV0"/>
<organism evidence="3 4">
    <name type="scientific">Gonapodya prolifera (strain JEL478)</name>
    <name type="common">Monoblepharis prolifera</name>
    <dbReference type="NCBI Taxonomy" id="1344416"/>
    <lineage>
        <taxon>Eukaryota</taxon>
        <taxon>Fungi</taxon>
        <taxon>Fungi incertae sedis</taxon>
        <taxon>Chytridiomycota</taxon>
        <taxon>Chytridiomycota incertae sedis</taxon>
        <taxon>Monoblepharidomycetes</taxon>
        <taxon>Monoblepharidales</taxon>
        <taxon>Gonapodyaceae</taxon>
        <taxon>Gonapodya</taxon>
    </lineage>
</organism>
<evidence type="ECO:0000313" key="4">
    <source>
        <dbReference type="Proteomes" id="UP000070544"/>
    </source>
</evidence>
<sequence length="342" mass="37725">MGLTTGAVHAARVGTVFILLAKLESDQRQLQDSLHRNLFALSDLRYPSLDQIRFPTTTLHKDESSEYDRAHWNLGQTLANEKRQLEGIVGVTAMATAVDFVAFFVIALCSGCVPAYWISQAFVHLSYFIALFHVIGLFNSNASKANRIVQRAERELAFIIFDLVQARNALAGHPSSHAKSQYSAQTWNGWTRQDSDLSNGNSSNSSGTYLNGDPESTSDPHISVFVETLKSTVNSYQSTLPSFGKREQLSGRSYPLILRDGMAVPREIVESRLREAKAQAKVLEKMALQSSMDENLGKFLGMTMTFESARIFTFSAVMAVVVGYQLFKSGGYSFALAYSCGA</sequence>
<proteinExistence type="predicted"/>
<evidence type="ECO:0000313" key="3">
    <source>
        <dbReference type="EMBL" id="KXS16017.1"/>
    </source>
</evidence>
<dbReference type="OrthoDB" id="10472537at2759"/>
<gene>
    <name evidence="3" type="ORF">M427DRAFT_307733</name>
</gene>
<evidence type="ECO:0000256" key="2">
    <source>
        <dbReference type="SAM" id="Phobius"/>
    </source>
</evidence>
<dbReference type="EMBL" id="KQ965758">
    <property type="protein sequence ID" value="KXS16017.1"/>
    <property type="molecule type" value="Genomic_DNA"/>
</dbReference>
<reference evidence="3 4" key="1">
    <citation type="journal article" date="2015" name="Genome Biol. Evol.">
        <title>Phylogenomic analyses indicate that early fungi evolved digesting cell walls of algal ancestors of land plants.</title>
        <authorList>
            <person name="Chang Y."/>
            <person name="Wang S."/>
            <person name="Sekimoto S."/>
            <person name="Aerts A.L."/>
            <person name="Choi C."/>
            <person name="Clum A."/>
            <person name="LaButti K.M."/>
            <person name="Lindquist E.A."/>
            <person name="Yee Ngan C."/>
            <person name="Ohm R.A."/>
            <person name="Salamov A.A."/>
            <person name="Grigoriev I.V."/>
            <person name="Spatafora J.W."/>
            <person name="Berbee M.L."/>
        </authorList>
    </citation>
    <scope>NUCLEOTIDE SEQUENCE [LARGE SCALE GENOMIC DNA]</scope>
    <source>
        <strain evidence="3 4">JEL478</strain>
    </source>
</reference>
<dbReference type="Proteomes" id="UP000070544">
    <property type="component" value="Unassembled WGS sequence"/>
</dbReference>
<keyword evidence="2" id="KW-0472">Membrane</keyword>
<accession>A0A139AGV0</accession>
<keyword evidence="2" id="KW-0812">Transmembrane</keyword>
<feature type="transmembrane region" description="Helical" evidence="2">
    <location>
        <begin position="308"/>
        <end position="327"/>
    </location>
</feature>
<feature type="region of interest" description="Disordered" evidence="1">
    <location>
        <begin position="193"/>
        <end position="216"/>
    </location>
</feature>
<evidence type="ECO:0000256" key="1">
    <source>
        <dbReference type="SAM" id="MobiDB-lite"/>
    </source>
</evidence>
<keyword evidence="2" id="KW-1133">Transmembrane helix</keyword>
<protein>
    <submittedName>
        <fullName evidence="3">Uncharacterized protein</fullName>
    </submittedName>
</protein>
<feature type="transmembrane region" description="Helical" evidence="2">
    <location>
        <begin position="88"/>
        <end position="108"/>
    </location>
</feature>